<gene>
    <name evidence="4" type="ORF">ThesuDRAFT_00841</name>
</gene>
<dbReference type="Proteomes" id="UP000005710">
    <property type="component" value="Unassembled WGS sequence"/>
</dbReference>
<reference evidence="4" key="2">
    <citation type="submission" date="2012-10" db="EMBL/GenBank/DDBJ databases">
        <title>Improved high-quality draft of Thermaerobacter subterraneus C21, DSM 13965.</title>
        <authorList>
            <consortium name="DOE Joint Genome Institute"/>
            <person name="Eisen J."/>
            <person name="Huntemann M."/>
            <person name="Wei C.-L."/>
            <person name="Han J."/>
            <person name="Detter J.C."/>
            <person name="Han C."/>
            <person name="Tapia R."/>
            <person name="Chen A."/>
            <person name="Kyrpides N."/>
            <person name="Mavromatis K."/>
            <person name="Markowitz V."/>
            <person name="Szeto E."/>
            <person name="Ivanova N."/>
            <person name="Mikhailova N."/>
            <person name="Ovchinnikova G."/>
            <person name="Pagani I."/>
            <person name="Pati A."/>
            <person name="Goodwin L."/>
            <person name="Nordberg H.P."/>
            <person name="Cantor M.N."/>
            <person name="Hua S.X."/>
            <person name="Woyke T."/>
            <person name="Eisen J."/>
            <person name="Klenk H.-P."/>
        </authorList>
    </citation>
    <scope>NUCLEOTIDE SEQUENCE [LARGE SCALE GENOMIC DNA]</scope>
    <source>
        <strain evidence="4">DSM 13965</strain>
    </source>
</reference>
<evidence type="ECO:0000259" key="3">
    <source>
        <dbReference type="Pfam" id="PF08450"/>
    </source>
</evidence>
<protein>
    <submittedName>
        <fullName evidence="4">Streptogramin lyase</fullName>
    </submittedName>
</protein>
<dbReference type="Gene3D" id="2.130.10.10">
    <property type="entry name" value="YVTN repeat-like/Quinoprotein amine dehydrogenase"/>
    <property type="match status" value="1"/>
</dbReference>
<evidence type="ECO:0000256" key="2">
    <source>
        <dbReference type="SAM" id="Phobius"/>
    </source>
</evidence>
<feature type="transmembrane region" description="Helical" evidence="2">
    <location>
        <begin position="513"/>
        <end position="537"/>
    </location>
</feature>
<feature type="domain" description="SMP-30/Gluconolactonase/LRE-like region" evidence="3">
    <location>
        <begin position="241"/>
        <end position="346"/>
    </location>
</feature>
<keyword evidence="2" id="KW-0812">Transmembrane</keyword>
<comment type="caution">
    <text evidence="4">The sequence shown here is derived from an EMBL/GenBank/DDBJ whole genome shotgun (WGS) entry which is preliminary data.</text>
</comment>
<dbReference type="InterPro" id="IPR013658">
    <property type="entry name" value="SGL"/>
</dbReference>
<evidence type="ECO:0000313" key="5">
    <source>
        <dbReference type="Proteomes" id="UP000005710"/>
    </source>
</evidence>
<name>K6PQA1_9FIRM</name>
<proteinExistence type="predicted"/>
<dbReference type="GO" id="GO:0016829">
    <property type="term" value="F:lyase activity"/>
    <property type="evidence" value="ECO:0007669"/>
    <property type="project" value="UniProtKB-KW"/>
</dbReference>
<dbReference type="HOGENOM" id="CLU_496887_0_0_9"/>
<organism evidence="4 5">
    <name type="scientific">Thermaerobacter subterraneus DSM 13965</name>
    <dbReference type="NCBI Taxonomy" id="867903"/>
    <lineage>
        <taxon>Bacteria</taxon>
        <taxon>Bacillati</taxon>
        <taxon>Bacillota</taxon>
        <taxon>Clostridia</taxon>
        <taxon>Eubacteriales</taxon>
        <taxon>Clostridiales Family XVII. Incertae Sedis</taxon>
        <taxon>Thermaerobacter</taxon>
    </lineage>
</organism>
<dbReference type="Gene3D" id="2.120.10.30">
    <property type="entry name" value="TolB, C-terminal domain"/>
    <property type="match status" value="1"/>
</dbReference>
<dbReference type="EMBL" id="AENY02000002">
    <property type="protein sequence ID" value="EKP95112.1"/>
    <property type="molecule type" value="Genomic_DNA"/>
</dbReference>
<feature type="transmembrane region" description="Helical" evidence="2">
    <location>
        <begin position="54"/>
        <end position="72"/>
    </location>
</feature>
<accession>K6PQA1</accession>
<keyword evidence="2" id="KW-0472">Membrane</keyword>
<dbReference type="PANTHER" id="PTHR40274">
    <property type="entry name" value="VIRGINIAMYCIN B LYASE"/>
    <property type="match status" value="1"/>
</dbReference>
<dbReference type="SUPFAM" id="SSF101898">
    <property type="entry name" value="NHL repeat"/>
    <property type="match status" value="2"/>
</dbReference>
<feature type="compositionally biased region" description="Low complexity" evidence="1">
    <location>
        <begin position="17"/>
        <end position="29"/>
    </location>
</feature>
<evidence type="ECO:0000313" key="4">
    <source>
        <dbReference type="EMBL" id="EKP95112.1"/>
    </source>
</evidence>
<keyword evidence="2" id="KW-1133">Transmembrane helix</keyword>
<dbReference type="InterPro" id="IPR015943">
    <property type="entry name" value="WD40/YVTN_repeat-like_dom_sf"/>
</dbReference>
<keyword evidence="4" id="KW-0456">Lyase</keyword>
<reference evidence="4" key="1">
    <citation type="submission" date="2010-10" db="EMBL/GenBank/DDBJ databases">
        <authorList>
            <consortium name="US DOE Joint Genome Institute (JGI-PGF)"/>
            <person name="Lucas S."/>
            <person name="Copeland A."/>
            <person name="Lapidus A."/>
            <person name="Bruce D."/>
            <person name="Goodwin L."/>
            <person name="Pitluck S."/>
            <person name="Kyrpides N."/>
            <person name="Mavromatis K."/>
            <person name="Detter J.C."/>
            <person name="Han C."/>
            <person name="Land M."/>
            <person name="Hauser L."/>
            <person name="Markowitz V."/>
            <person name="Cheng J.-F."/>
            <person name="Hugenholtz P."/>
            <person name="Woyke T."/>
            <person name="Wu D."/>
            <person name="Pukall R."/>
            <person name="Wahrenburg C."/>
            <person name="Brambilla E."/>
            <person name="Klenk H.-P."/>
            <person name="Eisen J.A."/>
        </authorList>
    </citation>
    <scope>NUCLEOTIDE SEQUENCE [LARGE SCALE GENOMIC DNA]</scope>
    <source>
        <strain evidence="4">DSM 13965</strain>
    </source>
</reference>
<dbReference type="eggNOG" id="COG4257">
    <property type="taxonomic scope" value="Bacteria"/>
</dbReference>
<dbReference type="Pfam" id="PF08450">
    <property type="entry name" value="SGL"/>
    <property type="match status" value="1"/>
</dbReference>
<dbReference type="InterPro" id="IPR051344">
    <property type="entry name" value="Vgb"/>
</dbReference>
<keyword evidence="5" id="KW-1185">Reference proteome</keyword>
<dbReference type="PANTHER" id="PTHR40274:SF3">
    <property type="entry name" value="VIRGINIAMYCIN B LYASE"/>
    <property type="match status" value="1"/>
</dbReference>
<evidence type="ECO:0000256" key="1">
    <source>
        <dbReference type="SAM" id="MobiDB-lite"/>
    </source>
</evidence>
<feature type="region of interest" description="Disordered" evidence="1">
    <location>
        <begin position="1"/>
        <end position="49"/>
    </location>
</feature>
<dbReference type="InterPro" id="IPR011042">
    <property type="entry name" value="6-blade_b-propeller_TolB-like"/>
</dbReference>
<dbReference type="AlphaFoldDB" id="K6PQA1"/>
<sequence length="548" mass="58163">MDAGPAAGRRQAVRGRPLPAGTGRGATPPGMGGAAVNRPLPEEPRGQRAARRRGFWATLLALALLAAVMGAGRPAGAATGGTGWFDRYPLPPGSKPWAVTVAPDGTVWVTLTGSRRLGGLDPATGRWRFVAMPREVRQPARLAAAPDGSLWLTDNDFGRDPAATAWRFVPNATSGSGGRWQAYPLPFAGAAAVLPAGDAVWLLQFQGNRLGRLDPATGRVEVVPLPLPDYPWPSTWDLARDEAGRLWTVSPRTGTVYRFDPRDGTWATFALPPDVAGPAGVAVTPDGEGVWVTEHGGRTIGRLDVTTRAWVPLLTPPAPPGEEIQATRPNDLEWDGQGRLWAALHTGNALARIDPATSTMELFQLPAAEPQSWVQWLARGPDGAIWFAAYGRDYVGRVDPRAWPVIQLAAGVEATHLVPAGTASVNATLVQPARGETGGPASGPVTWEVADRPRGWETVWEERGPAAARLRLTVPRDAEPGVYPLVLAARVAPERVVTRTVRVQVVPQAALPWQALAALGAMAGALVVGWLGVLAGIQSQRRSKQPRP</sequence>